<dbReference type="AlphaFoldDB" id="A0AAV4AJP2"/>
<protein>
    <submittedName>
        <fullName evidence="2">Collagen alpha-4(Vi) chain</fullName>
    </submittedName>
</protein>
<accession>A0AAV4AJP2</accession>
<gene>
    <name evidence="2" type="ORF">PoB_003354000</name>
</gene>
<keyword evidence="3" id="KW-1185">Reference proteome</keyword>
<comment type="caution">
    <text evidence="2">The sequence shown here is derived from an EMBL/GenBank/DDBJ whole genome shotgun (WGS) entry which is preliminary data.</text>
</comment>
<dbReference type="GO" id="GO:0005581">
    <property type="term" value="C:collagen trimer"/>
    <property type="evidence" value="ECO:0007669"/>
    <property type="project" value="UniProtKB-KW"/>
</dbReference>
<name>A0AAV4AJP2_9GAST</name>
<dbReference type="SUPFAM" id="SSF57603">
    <property type="entry name" value="FnI-like domain"/>
    <property type="match status" value="1"/>
</dbReference>
<organism evidence="2 3">
    <name type="scientific">Plakobranchus ocellatus</name>
    <dbReference type="NCBI Taxonomy" id="259542"/>
    <lineage>
        <taxon>Eukaryota</taxon>
        <taxon>Metazoa</taxon>
        <taxon>Spiralia</taxon>
        <taxon>Lophotrochozoa</taxon>
        <taxon>Mollusca</taxon>
        <taxon>Gastropoda</taxon>
        <taxon>Heterobranchia</taxon>
        <taxon>Euthyneura</taxon>
        <taxon>Panpulmonata</taxon>
        <taxon>Sacoglossa</taxon>
        <taxon>Placobranchoidea</taxon>
        <taxon>Plakobranchidae</taxon>
        <taxon>Plakobranchus</taxon>
    </lineage>
</organism>
<dbReference type="SMART" id="SM00254">
    <property type="entry name" value="ShKT"/>
    <property type="match status" value="1"/>
</dbReference>
<feature type="domain" description="ShKT" evidence="1">
    <location>
        <begin position="51"/>
        <end position="87"/>
    </location>
</feature>
<dbReference type="Proteomes" id="UP000735302">
    <property type="component" value="Unassembled WGS sequence"/>
</dbReference>
<dbReference type="EMBL" id="BLXT01003831">
    <property type="protein sequence ID" value="GFO07035.1"/>
    <property type="molecule type" value="Genomic_DNA"/>
</dbReference>
<dbReference type="Pfam" id="PF01549">
    <property type="entry name" value="ShK"/>
    <property type="match status" value="1"/>
</dbReference>
<keyword evidence="2" id="KW-0176">Collagen</keyword>
<proteinExistence type="predicted"/>
<sequence>MSVIVINIGERSDNFVNLFMSFPTPPSPHTPPPHHTHTFSLPLAPTTQDPNCHDKLDNCANIGSFYCSGIYQDWARINCNSTCGLCDVKTVTVYPDTGGFGGQGLPGPTVGGVKTNISGVSDPGWQLLLKGVAEAPGDLLATWKGPGTLNAQNPVARQLDNQLKENYKPSLPNYWDKCKFELVKLSVMTQGKENAYIIFNATGTDRLSWFDPSRIVNSSFGDLKGAQFDAFSMDGDPNSGRHFVITQSTQSCDMRGWITMTTKASSCFYERGSQPAYLYSSTGQAGQFGIDTMKADIFVLQGYRGVCFHDPINDVVSIGNQREPVCFYKGSKYRTGDTWQDGCDKTCTCVDEKVGLSRCTDL</sequence>
<dbReference type="InterPro" id="IPR003582">
    <property type="entry name" value="ShKT_dom"/>
</dbReference>
<evidence type="ECO:0000313" key="3">
    <source>
        <dbReference type="Proteomes" id="UP000735302"/>
    </source>
</evidence>
<evidence type="ECO:0000259" key="1">
    <source>
        <dbReference type="SMART" id="SM00254"/>
    </source>
</evidence>
<reference evidence="2 3" key="1">
    <citation type="journal article" date="2021" name="Elife">
        <title>Chloroplast acquisition without the gene transfer in kleptoplastic sea slugs, Plakobranchus ocellatus.</title>
        <authorList>
            <person name="Maeda T."/>
            <person name="Takahashi S."/>
            <person name="Yoshida T."/>
            <person name="Shimamura S."/>
            <person name="Takaki Y."/>
            <person name="Nagai Y."/>
            <person name="Toyoda A."/>
            <person name="Suzuki Y."/>
            <person name="Arimoto A."/>
            <person name="Ishii H."/>
            <person name="Satoh N."/>
            <person name="Nishiyama T."/>
            <person name="Hasebe M."/>
            <person name="Maruyama T."/>
            <person name="Minagawa J."/>
            <person name="Obokata J."/>
            <person name="Shigenobu S."/>
        </authorList>
    </citation>
    <scope>NUCLEOTIDE SEQUENCE [LARGE SCALE GENOMIC DNA]</scope>
</reference>
<evidence type="ECO:0000313" key="2">
    <source>
        <dbReference type="EMBL" id="GFO07035.1"/>
    </source>
</evidence>